<keyword evidence="3" id="KW-1185">Reference proteome</keyword>
<name>A0AAV2PBX9_9HYME</name>
<dbReference type="AlphaFoldDB" id="A0AAV2PBX9"/>
<feature type="compositionally biased region" description="Basic and acidic residues" evidence="1">
    <location>
        <begin position="67"/>
        <end position="77"/>
    </location>
</feature>
<reference evidence="2" key="1">
    <citation type="submission" date="2024-04" db="EMBL/GenBank/DDBJ databases">
        <authorList>
            <consortium name="Molecular Ecology Group"/>
        </authorList>
    </citation>
    <scope>NUCLEOTIDE SEQUENCE</scope>
</reference>
<protein>
    <submittedName>
        <fullName evidence="2">Uncharacterized protein</fullName>
    </submittedName>
</protein>
<dbReference type="Proteomes" id="UP001497644">
    <property type="component" value="Chromosome 9"/>
</dbReference>
<organism evidence="2 3">
    <name type="scientific">Lasius platythorax</name>
    <dbReference type="NCBI Taxonomy" id="488582"/>
    <lineage>
        <taxon>Eukaryota</taxon>
        <taxon>Metazoa</taxon>
        <taxon>Ecdysozoa</taxon>
        <taxon>Arthropoda</taxon>
        <taxon>Hexapoda</taxon>
        <taxon>Insecta</taxon>
        <taxon>Pterygota</taxon>
        <taxon>Neoptera</taxon>
        <taxon>Endopterygota</taxon>
        <taxon>Hymenoptera</taxon>
        <taxon>Apocrita</taxon>
        <taxon>Aculeata</taxon>
        <taxon>Formicoidea</taxon>
        <taxon>Formicidae</taxon>
        <taxon>Formicinae</taxon>
        <taxon>Lasius</taxon>
        <taxon>Lasius</taxon>
    </lineage>
</organism>
<feature type="region of interest" description="Disordered" evidence="1">
    <location>
        <begin position="67"/>
        <end position="86"/>
    </location>
</feature>
<dbReference type="EMBL" id="OZ034832">
    <property type="protein sequence ID" value="CAL1689083.1"/>
    <property type="molecule type" value="Genomic_DNA"/>
</dbReference>
<gene>
    <name evidence="2" type="ORF">LPLAT_LOCUS14078</name>
</gene>
<proteinExistence type="predicted"/>
<evidence type="ECO:0000256" key="1">
    <source>
        <dbReference type="SAM" id="MobiDB-lite"/>
    </source>
</evidence>
<evidence type="ECO:0000313" key="2">
    <source>
        <dbReference type="EMBL" id="CAL1689083.1"/>
    </source>
</evidence>
<evidence type="ECO:0000313" key="3">
    <source>
        <dbReference type="Proteomes" id="UP001497644"/>
    </source>
</evidence>
<accession>A0AAV2PBX9</accession>
<sequence length="114" mass="12999">MTGKRVVEVKNERVIRQSPTLRTISGGTDVPEKRCRTIKGTTACIARKTENVDRECDRRVNGTLFRERERESARERSSSSFTPEAVQYPNGLIRRAAASSKLREWRDLFTGELA</sequence>